<evidence type="ECO:0000313" key="10">
    <source>
        <dbReference type="Proteomes" id="UP000050867"/>
    </source>
</evidence>
<evidence type="ECO:0000256" key="7">
    <source>
        <dbReference type="SAM" id="Phobius"/>
    </source>
</evidence>
<organism evidence="9 10">
    <name type="scientific">Wenjunlia vitaminophila</name>
    <name type="common">Streptomyces vitaminophilus</name>
    <dbReference type="NCBI Taxonomy" id="76728"/>
    <lineage>
        <taxon>Bacteria</taxon>
        <taxon>Bacillati</taxon>
        <taxon>Actinomycetota</taxon>
        <taxon>Actinomycetes</taxon>
        <taxon>Kitasatosporales</taxon>
        <taxon>Streptomycetaceae</taxon>
        <taxon>Wenjunlia</taxon>
    </lineage>
</organism>
<dbReference type="PROSITE" id="PS51002">
    <property type="entry name" value="CYTB_NTER"/>
    <property type="match status" value="1"/>
</dbReference>
<evidence type="ECO:0000259" key="8">
    <source>
        <dbReference type="PROSITE" id="PS51002"/>
    </source>
</evidence>
<evidence type="ECO:0000256" key="2">
    <source>
        <dbReference type="ARBA" id="ARBA00012951"/>
    </source>
</evidence>
<accession>A0A0T6LRB9</accession>
<keyword evidence="7" id="KW-0812">Transmembrane</keyword>
<dbReference type="GO" id="GO:0016491">
    <property type="term" value="F:oxidoreductase activity"/>
    <property type="evidence" value="ECO:0007669"/>
    <property type="project" value="InterPro"/>
</dbReference>
<dbReference type="eggNOG" id="COG1290">
    <property type="taxonomic scope" value="Bacteria"/>
</dbReference>
<feature type="transmembrane region" description="Helical" evidence="7">
    <location>
        <begin position="225"/>
        <end position="245"/>
    </location>
</feature>
<evidence type="ECO:0000256" key="1">
    <source>
        <dbReference type="ARBA" id="ARBA00001971"/>
    </source>
</evidence>
<protein>
    <recommendedName>
        <fullName evidence="3">Cytochrome bc1 complex cytochrome b subunit</fullName>
        <ecNumber evidence="2">7.1.1.8</ecNumber>
    </recommendedName>
    <alternativeName>
        <fullName evidence="5">Cytochrome bc1 reductase complex subunit QcrB</fullName>
    </alternativeName>
</protein>
<feature type="region of interest" description="Disordered" evidence="6">
    <location>
        <begin position="260"/>
        <end position="389"/>
    </location>
</feature>
<feature type="compositionally biased region" description="Low complexity" evidence="6">
    <location>
        <begin position="378"/>
        <end position="389"/>
    </location>
</feature>
<dbReference type="SUPFAM" id="SSF81342">
    <property type="entry name" value="Transmembrane di-heme cytochromes"/>
    <property type="match status" value="1"/>
</dbReference>
<feature type="domain" description="Cytochrome b/b6 N-terminal region profile" evidence="8">
    <location>
        <begin position="1"/>
        <end position="56"/>
    </location>
</feature>
<dbReference type="GO" id="GO:0022904">
    <property type="term" value="P:respiratory electron transport chain"/>
    <property type="evidence" value="ECO:0007669"/>
    <property type="project" value="InterPro"/>
</dbReference>
<feature type="compositionally biased region" description="Basic residues" evidence="6">
    <location>
        <begin position="263"/>
        <end position="277"/>
    </location>
</feature>
<feature type="transmembrane region" description="Helical" evidence="7">
    <location>
        <begin position="153"/>
        <end position="173"/>
    </location>
</feature>
<comment type="catalytic activity">
    <reaction evidence="4">
        <text>a quinol + 2 Fe(III)-[cytochrome c](out) = a quinone + 2 Fe(II)-[cytochrome c](out) + 2 H(+)(out)</text>
        <dbReference type="Rhea" id="RHEA:11484"/>
        <dbReference type="Rhea" id="RHEA-COMP:10350"/>
        <dbReference type="Rhea" id="RHEA-COMP:14399"/>
        <dbReference type="ChEBI" id="CHEBI:15378"/>
        <dbReference type="ChEBI" id="CHEBI:24646"/>
        <dbReference type="ChEBI" id="CHEBI:29033"/>
        <dbReference type="ChEBI" id="CHEBI:29034"/>
        <dbReference type="ChEBI" id="CHEBI:132124"/>
        <dbReference type="EC" id="7.1.1.8"/>
    </reaction>
</comment>
<evidence type="ECO:0000313" key="9">
    <source>
        <dbReference type="EMBL" id="KRV48433.1"/>
    </source>
</evidence>
<feature type="compositionally biased region" description="Basic residues" evidence="6">
    <location>
        <begin position="357"/>
        <end position="377"/>
    </location>
</feature>
<keyword evidence="7" id="KW-1133">Transmembrane helix</keyword>
<feature type="compositionally biased region" description="Low complexity" evidence="6">
    <location>
        <begin position="308"/>
        <end position="323"/>
    </location>
</feature>
<evidence type="ECO:0000256" key="4">
    <source>
        <dbReference type="ARBA" id="ARBA00029351"/>
    </source>
</evidence>
<comment type="caution">
    <text evidence="9">The sequence shown here is derived from an EMBL/GenBank/DDBJ whole genome shotgun (WGS) entry which is preliminary data.</text>
</comment>
<evidence type="ECO:0000256" key="6">
    <source>
        <dbReference type="SAM" id="MobiDB-lite"/>
    </source>
</evidence>
<feature type="transmembrane region" description="Helical" evidence="7">
    <location>
        <begin position="78"/>
        <end position="98"/>
    </location>
</feature>
<name>A0A0T6LRB9_WENVI</name>
<evidence type="ECO:0000256" key="3">
    <source>
        <dbReference type="ARBA" id="ARBA00016116"/>
    </source>
</evidence>
<evidence type="ECO:0000256" key="5">
    <source>
        <dbReference type="ARBA" id="ARBA00029568"/>
    </source>
</evidence>
<keyword evidence="7" id="KW-0472">Membrane</keyword>
<dbReference type="STRING" id="76728.AQ490_04035"/>
<dbReference type="GO" id="GO:0008121">
    <property type="term" value="F:quinol-cytochrome-c reductase activity"/>
    <property type="evidence" value="ECO:0007669"/>
    <property type="project" value="UniProtKB-EC"/>
</dbReference>
<gene>
    <name evidence="9" type="ORF">AQ490_04035</name>
</gene>
<keyword evidence="10" id="KW-1185">Reference proteome</keyword>
<dbReference type="EC" id="7.1.1.8" evidence="2"/>
<dbReference type="InterPro" id="IPR036150">
    <property type="entry name" value="Cyt_b/b6_C_sf"/>
</dbReference>
<dbReference type="InterPro" id="IPR027387">
    <property type="entry name" value="Cytb/b6-like_sf"/>
</dbReference>
<dbReference type="Proteomes" id="UP000050867">
    <property type="component" value="Unassembled WGS sequence"/>
</dbReference>
<dbReference type="AlphaFoldDB" id="A0A0T6LRB9"/>
<dbReference type="InterPro" id="IPR005797">
    <property type="entry name" value="Cyt_b/b6_N"/>
</dbReference>
<comment type="cofactor">
    <cofactor evidence="1">
        <name>heme</name>
        <dbReference type="ChEBI" id="CHEBI:30413"/>
    </cofactor>
</comment>
<reference evidence="9 10" key="1">
    <citation type="submission" date="2015-10" db="EMBL/GenBank/DDBJ databases">
        <title>Draft genome sequence of pyrrolomycin-producing Streptomyces vitaminophilus.</title>
        <authorList>
            <person name="Graham D.E."/>
            <person name="Mahan K.M."/>
            <person name="Klingeman D.M."/>
            <person name="Hettich R.L."/>
            <person name="Parry R.J."/>
        </authorList>
    </citation>
    <scope>NUCLEOTIDE SEQUENCE [LARGE SCALE GENOMIC DNA]</scope>
    <source>
        <strain evidence="9 10">ATCC 31673</strain>
    </source>
</reference>
<feature type="transmembrane region" description="Helical" evidence="7">
    <location>
        <begin position="25"/>
        <end position="50"/>
    </location>
</feature>
<dbReference type="GO" id="GO:0016020">
    <property type="term" value="C:membrane"/>
    <property type="evidence" value="ECO:0007669"/>
    <property type="project" value="InterPro"/>
</dbReference>
<feature type="transmembrane region" description="Helical" evidence="7">
    <location>
        <begin position="194"/>
        <end position="219"/>
    </location>
</feature>
<dbReference type="Gene3D" id="1.20.810.10">
    <property type="entry name" value="Cytochrome Bc1 Complex, Chain C"/>
    <property type="match status" value="1"/>
</dbReference>
<dbReference type="EMBL" id="LLZU01000024">
    <property type="protein sequence ID" value="KRV48433.1"/>
    <property type="molecule type" value="Genomic_DNA"/>
</dbReference>
<dbReference type="Pfam" id="PF13631">
    <property type="entry name" value="Cytochrom_B_N_2"/>
    <property type="match status" value="1"/>
</dbReference>
<dbReference type="SUPFAM" id="SSF81648">
    <property type="entry name" value="a domain/subunit of cytochrome bc1 complex (Ubiquinol-cytochrome c reductase)"/>
    <property type="match status" value="1"/>
</dbReference>
<feature type="compositionally biased region" description="Basic residues" evidence="6">
    <location>
        <begin position="294"/>
        <end position="307"/>
    </location>
</feature>
<sequence>MVGTYLALFAFGGEFPGHEVLPRLYAAHILPVPGLLAALVTAHLFLVVYLKHTQWAVPGRTNHNVIGKPFFPEYAAKSAALFFGAFGVLAVLGATVQINPVWEYGPYRADVVSTDSQPDWYVGFLEGALSLMPGAETELWGHTVAWNPLLPRVVLPTALFAVLYAYPVFERWITGDTGEHHLCDRPRNQPTRTALGVAAASGYAVLLFAGAQDVLAYVLRWRVETFTHVFRAALFVVPVVAYLATKRAVPGVAGRRLAAAAARGRHGTRATHGRRRLPGGTRPAGRREPLPARGARRAATAHRRHRGLALLPQAPRAQPAERLVPAGPRGTAADRGTATPDRRPGHRRPRTGPAGTGRRRHLTPHGRHGDRRGRGRTGRSVSRGTCGEP</sequence>
<proteinExistence type="predicted"/>
<dbReference type="InterPro" id="IPR016174">
    <property type="entry name" value="Di-haem_cyt_TM"/>
</dbReference>